<organism evidence="1 2">
    <name type="scientific">Plasmodium fragile</name>
    <dbReference type="NCBI Taxonomy" id="5857"/>
    <lineage>
        <taxon>Eukaryota</taxon>
        <taxon>Sar</taxon>
        <taxon>Alveolata</taxon>
        <taxon>Apicomplexa</taxon>
        <taxon>Aconoidasida</taxon>
        <taxon>Haemosporida</taxon>
        <taxon>Plasmodiidae</taxon>
        <taxon>Plasmodium</taxon>
        <taxon>Plasmodium (Plasmodium)</taxon>
    </lineage>
</organism>
<evidence type="ECO:0000313" key="1">
    <source>
        <dbReference type="EMBL" id="KJP85330.1"/>
    </source>
</evidence>
<protein>
    <submittedName>
        <fullName evidence="1">Uncharacterized protein</fullName>
    </submittedName>
</protein>
<proteinExistence type="predicted"/>
<dbReference type="AlphaFoldDB" id="A0A0D9QE42"/>
<dbReference type="Proteomes" id="UP000054561">
    <property type="component" value="Unassembled WGS sequence"/>
</dbReference>
<evidence type="ECO:0000313" key="2">
    <source>
        <dbReference type="Proteomes" id="UP000054561"/>
    </source>
</evidence>
<dbReference type="GeneID" id="24270346"/>
<dbReference type="RefSeq" id="XP_012338059.1">
    <property type="nucleotide sequence ID" value="XM_012482636.1"/>
</dbReference>
<gene>
    <name evidence="1" type="ORF">AK88_05032</name>
</gene>
<reference evidence="1 2" key="1">
    <citation type="submission" date="2014-03" db="EMBL/GenBank/DDBJ databases">
        <title>The Genome Sequence of Plasmodium fragile nilgiri.</title>
        <authorList>
            <consortium name="The Broad Institute Genomics Platform"/>
            <consortium name="The Broad Institute Genome Sequencing Center for Infectious Disease"/>
            <person name="Neafsey D."/>
            <person name="Duraisingh M."/>
            <person name="Young S.K."/>
            <person name="Zeng Q."/>
            <person name="Gargeya S."/>
            <person name="Abouelleil A."/>
            <person name="Alvarado L."/>
            <person name="Chapman S.B."/>
            <person name="Gainer-Dewar J."/>
            <person name="Goldberg J."/>
            <person name="Griggs A."/>
            <person name="Gujja S."/>
            <person name="Hansen M."/>
            <person name="Howarth C."/>
            <person name="Imamovic A."/>
            <person name="Larimer J."/>
            <person name="Pearson M."/>
            <person name="Poon T.W."/>
            <person name="Priest M."/>
            <person name="Roberts A."/>
            <person name="Saif S."/>
            <person name="Shea T."/>
            <person name="Sykes S."/>
            <person name="Wortman J."/>
            <person name="Nusbaum C."/>
            <person name="Birren B."/>
        </authorList>
    </citation>
    <scope>NUCLEOTIDE SEQUENCE [LARGE SCALE GENOMIC DNA]</scope>
    <source>
        <strain evidence="2">nilgiri</strain>
    </source>
</reference>
<dbReference type="VEuPathDB" id="PlasmoDB:AK88_05032"/>
<keyword evidence="2" id="KW-1185">Reference proteome</keyword>
<dbReference type="EMBL" id="KQ001732">
    <property type="protein sequence ID" value="KJP85330.1"/>
    <property type="molecule type" value="Genomic_DNA"/>
</dbReference>
<name>A0A0D9QE42_PLAFR</name>
<sequence length="102" mass="11778">MPMRHGKPKVLQLKKYIEGTNLHLMNTFSLTYNGNYYTYSVGKKFVRRMGMAMTVPSQSTNYKTWYDSNDLHFGCSKCVTKGVLNCSLIDYTMDACRIKNVK</sequence>
<accession>A0A0D9QE42</accession>